<dbReference type="SUPFAM" id="SSF52540">
    <property type="entry name" value="P-loop containing nucleoside triphosphate hydrolases"/>
    <property type="match status" value="1"/>
</dbReference>
<dbReference type="Pfam" id="PF00400">
    <property type="entry name" value="WD40"/>
    <property type="match status" value="6"/>
</dbReference>
<feature type="domain" description="Nephrocystin 3-like N-terminal" evidence="6">
    <location>
        <begin position="266"/>
        <end position="425"/>
    </location>
</feature>
<dbReference type="OrthoDB" id="538223at2759"/>
<sequence>MRLIQYEPSGDYRLERELGTESLPKYAILSHTWMLDNEGEVSLRDLTQGLAKTKPEGYEKIRFCGERAAHDGLNHFWIDTCCIDQNSSAVLEEAITSMYAWYRNADRCYVYLWDITLDTSSLEDIAHQPPPMHLWESAFRRSRWFTRGWTLQELLAPQSVTGIPVAALRGTSLASFSVEERLCWTENRQTKRKEDKAYCLLGIFGVSMNHRYGEGDKAFERLRRKIENKNDLLSTLTMAKDAAFNSLHNQHEPICLEDTRSGILNQIRAWAEGSDSRCIFWLNGIAGTGKSTIARTIARVYYDVGALGGSYFFSKGGGDLSKSNRLVTTLAGQLAAGMSEPRRHISEAIAKREDIVELSLRDQWKHLIIDPLSKIPNHSTERSILLVIDALDECNDENDIRAIIKILATAQTIVNFRLRILITSRPETPIRHGFNQMSGDQREVFVLEDISPSVINQDIGLYFRNRLKAFCEERGFDDDDWPDSRSIMRLVENASGLFIWAATACRFICKGTRFSNIEKRLRMLIHGFSSGDGPEKKLDQIYITVLRESAMRAADDEKEELYLMLRQVIGAIAILYSPLHMEPLSRLLDLNLRDVNETLNDLHTILYIPKHSSAEDPRPVRLHHPTFRDFLLNKDSCIDVDFFVDEKKAHRAMGINDVWFAEADIPNPRDDFNYVSDLAFTPDSKRIASGSNFEAVRFWDVATKSRLRKFEGGATDKMSSVAISPDSKTLAGGSDDFTVMVWSIENGALHYSVKAHTGWVNSVVFSPDGTLLASGSMDQTVALWDVSTGQEVKRIDNQSSCVNSATFSPNGAMVATGSVDGILRIWHLFKSSDEMPRMLDGHSGPINSVRYSPSGSHIVSGSDDMMVRLWNAATEASIIFRGHTKKVMAVAFAPDGHRIASGSEDKTVGVWDATSGACLSILLEHISGINSVVFSPDCNILASSSFDDEVRLWDVRSWEMAGKLDEFDEDVHSGTLATQRMGQPSACDRNHDLGASKGHSM</sequence>
<dbReference type="AlphaFoldDB" id="A0A2T4GVQ6"/>
<feature type="repeat" description="WD" evidence="3">
    <location>
        <begin position="753"/>
        <end position="794"/>
    </location>
</feature>
<dbReference type="InterPro" id="IPR015943">
    <property type="entry name" value="WD40/YVTN_repeat-like_dom_sf"/>
</dbReference>
<evidence type="ECO:0000256" key="4">
    <source>
        <dbReference type="SAM" id="MobiDB-lite"/>
    </source>
</evidence>
<name>A0A2T4GVQ6_FUSCU</name>
<comment type="caution">
    <text evidence="7">The sequence shown here is derived from an EMBL/GenBank/DDBJ whole genome shotgun (WGS) entry which is preliminary data.</text>
</comment>
<evidence type="ECO:0000313" key="8">
    <source>
        <dbReference type="Proteomes" id="UP000241587"/>
    </source>
</evidence>
<evidence type="ECO:0000313" key="7">
    <source>
        <dbReference type="EMBL" id="PTD07628.1"/>
    </source>
</evidence>
<feature type="repeat" description="WD" evidence="3">
    <location>
        <begin position="711"/>
        <end position="752"/>
    </location>
</feature>
<dbReference type="InterPro" id="IPR010730">
    <property type="entry name" value="HET"/>
</dbReference>
<dbReference type="InterPro" id="IPR056884">
    <property type="entry name" value="NPHP3-like_N"/>
</dbReference>
<dbReference type="Pfam" id="PF24883">
    <property type="entry name" value="NPHP3_N"/>
    <property type="match status" value="1"/>
</dbReference>
<dbReference type="Pfam" id="PF06985">
    <property type="entry name" value="HET"/>
    <property type="match status" value="1"/>
</dbReference>
<feature type="repeat" description="WD" evidence="3">
    <location>
        <begin position="839"/>
        <end position="880"/>
    </location>
</feature>
<dbReference type="PROSITE" id="PS50082">
    <property type="entry name" value="WD_REPEATS_2"/>
    <property type="match status" value="7"/>
</dbReference>
<evidence type="ECO:0000259" key="5">
    <source>
        <dbReference type="Pfam" id="PF06985"/>
    </source>
</evidence>
<accession>A0A2T4GVQ6</accession>
<feature type="repeat" description="WD" evidence="3">
    <location>
        <begin position="922"/>
        <end position="963"/>
    </location>
</feature>
<dbReference type="InterPro" id="IPR019775">
    <property type="entry name" value="WD40_repeat_CS"/>
</dbReference>
<feature type="repeat" description="WD" evidence="3">
    <location>
        <begin position="880"/>
        <end position="921"/>
    </location>
</feature>
<protein>
    <submittedName>
        <fullName evidence="7">Vegetative incompatibility protein HET-E-1</fullName>
    </submittedName>
</protein>
<dbReference type="Gene3D" id="3.40.50.300">
    <property type="entry name" value="P-loop containing nucleotide triphosphate hydrolases"/>
    <property type="match status" value="1"/>
</dbReference>
<dbReference type="CDD" id="cd00200">
    <property type="entry name" value="WD40"/>
    <property type="match status" value="1"/>
</dbReference>
<evidence type="ECO:0000256" key="2">
    <source>
        <dbReference type="ARBA" id="ARBA00022737"/>
    </source>
</evidence>
<dbReference type="InterPro" id="IPR020472">
    <property type="entry name" value="WD40_PAC1"/>
</dbReference>
<dbReference type="EMBL" id="PVEM01000006">
    <property type="protein sequence ID" value="PTD07628.1"/>
    <property type="molecule type" value="Genomic_DNA"/>
</dbReference>
<keyword evidence="1 3" id="KW-0853">WD repeat</keyword>
<organism evidence="7 8">
    <name type="scientific">Fusarium culmorum</name>
    <dbReference type="NCBI Taxonomy" id="5516"/>
    <lineage>
        <taxon>Eukaryota</taxon>
        <taxon>Fungi</taxon>
        <taxon>Dikarya</taxon>
        <taxon>Ascomycota</taxon>
        <taxon>Pezizomycotina</taxon>
        <taxon>Sordariomycetes</taxon>
        <taxon>Hypocreomycetidae</taxon>
        <taxon>Hypocreales</taxon>
        <taxon>Nectriaceae</taxon>
        <taxon>Fusarium</taxon>
    </lineage>
</organism>
<dbReference type="Proteomes" id="UP000241587">
    <property type="component" value="Unassembled WGS sequence"/>
</dbReference>
<dbReference type="Gene3D" id="2.130.10.10">
    <property type="entry name" value="YVTN repeat-like/Quinoprotein amine dehydrogenase"/>
    <property type="match status" value="2"/>
</dbReference>
<feature type="repeat" description="WD" evidence="3">
    <location>
        <begin position="675"/>
        <end position="709"/>
    </location>
</feature>
<gene>
    <name evidence="7" type="ORF">FCULG_00007193</name>
</gene>
<feature type="region of interest" description="Disordered" evidence="4">
    <location>
        <begin position="980"/>
        <end position="1001"/>
    </location>
</feature>
<keyword evidence="8" id="KW-1185">Reference proteome</keyword>
<evidence type="ECO:0000256" key="3">
    <source>
        <dbReference type="PROSITE-ProRule" id="PRU00221"/>
    </source>
</evidence>
<dbReference type="SUPFAM" id="SSF50978">
    <property type="entry name" value="WD40 repeat-like"/>
    <property type="match status" value="1"/>
</dbReference>
<dbReference type="PANTHER" id="PTHR10622:SF10">
    <property type="entry name" value="HET DOMAIN-CONTAINING PROTEIN"/>
    <property type="match status" value="1"/>
</dbReference>
<dbReference type="InterPro" id="IPR027417">
    <property type="entry name" value="P-loop_NTPase"/>
</dbReference>
<dbReference type="PRINTS" id="PR00320">
    <property type="entry name" value="GPROTEINBRPT"/>
</dbReference>
<dbReference type="OMA" id="HEPICLE"/>
<dbReference type="PROSITE" id="PS00678">
    <property type="entry name" value="WD_REPEATS_1"/>
    <property type="match status" value="3"/>
</dbReference>
<evidence type="ECO:0000259" key="6">
    <source>
        <dbReference type="Pfam" id="PF24883"/>
    </source>
</evidence>
<feature type="domain" description="Heterokaryon incompatibility" evidence="5">
    <location>
        <begin position="26"/>
        <end position="153"/>
    </location>
</feature>
<keyword evidence="2" id="KW-0677">Repeat</keyword>
<dbReference type="InterPro" id="IPR001680">
    <property type="entry name" value="WD40_rpt"/>
</dbReference>
<evidence type="ECO:0000256" key="1">
    <source>
        <dbReference type="ARBA" id="ARBA00022574"/>
    </source>
</evidence>
<proteinExistence type="predicted"/>
<dbReference type="SMART" id="SM00320">
    <property type="entry name" value="WD40"/>
    <property type="match status" value="7"/>
</dbReference>
<dbReference type="PANTHER" id="PTHR10622">
    <property type="entry name" value="HET DOMAIN-CONTAINING PROTEIN"/>
    <property type="match status" value="1"/>
</dbReference>
<dbReference type="InterPro" id="IPR036322">
    <property type="entry name" value="WD40_repeat_dom_sf"/>
</dbReference>
<dbReference type="PROSITE" id="PS50294">
    <property type="entry name" value="WD_REPEATS_REGION"/>
    <property type="match status" value="6"/>
</dbReference>
<feature type="repeat" description="WD" evidence="3">
    <location>
        <begin position="795"/>
        <end position="828"/>
    </location>
</feature>
<reference evidence="7 8" key="1">
    <citation type="submission" date="2018-02" db="EMBL/GenBank/DDBJ databases">
        <title>Fusarium culmorum secondary metabolites in fungal-bacterial-plant interactions.</title>
        <authorList>
            <person name="Schmidt R."/>
        </authorList>
    </citation>
    <scope>NUCLEOTIDE SEQUENCE [LARGE SCALE GENOMIC DNA]</scope>
    <source>
        <strain evidence="7 8">PV</strain>
    </source>
</reference>